<keyword evidence="2" id="KW-1133">Transmembrane helix</keyword>
<feature type="transmembrane region" description="Helical" evidence="2">
    <location>
        <begin position="78"/>
        <end position="97"/>
    </location>
</feature>
<evidence type="ECO:0000313" key="4">
    <source>
        <dbReference type="Proteomes" id="UP000070188"/>
    </source>
</evidence>
<gene>
    <name evidence="3" type="ORF">LI90_1015</name>
</gene>
<dbReference type="PATRIC" id="fig|1469144.10.peg.1134"/>
<sequence length="198" mass="20136">MGLALLVLFIAVIAGRLAGGRIAGLAHLPIKGLGILVGALAAQLAGTLLAGVAQPLYPLGLGLSAALTGWFAIRNRRLAGIPLAGLGLVLNALVVVLNGEMPVSEHAAARAGLMSRLDLAGDPRHETIGPDTRLGFLGQVIPVPIPVHREVDSVGDVLLAAGIGLLVFTGMVVQPPSPSTSRWDKVPDTGVVGADEMP</sequence>
<name>A0A132MNE1_9ACTN</name>
<dbReference type="InterPro" id="IPR035168">
    <property type="entry name" value="DUF5317"/>
</dbReference>
<accession>A0A132MNE1</accession>
<dbReference type="RefSeq" id="WP_066884729.1">
    <property type="nucleotide sequence ID" value="NZ_LAXD01000001.1"/>
</dbReference>
<evidence type="ECO:0000256" key="2">
    <source>
        <dbReference type="SAM" id="Phobius"/>
    </source>
</evidence>
<dbReference type="Proteomes" id="UP000070188">
    <property type="component" value="Unassembled WGS sequence"/>
</dbReference>
<keyword evidence="4" id="KW-1185">Reference proteome</keyword>
<protein>
    <recommendedName>
        <fullName evidence="5">DUF5317 domain-containing protein</fullName>
    </recommendedName>
</protein>
<reference evidence="4" key="1">
    <citation type="submission" date="2015-04" db="EMBL/GenBank/DDBJ databases">
        <title>Physiological reanalysis, assessment of diazotrophy, and genome sequences of multiple isolates of Streptomyces thermoautotrophicus.</title>
        <authorList>
            <person name="MacKellar D.C."/>
            <person name="Lieber L."/>
            <person name="Norman J."/>
            <person name="Bolger A."/>
            <person name="Tobin C."/>
            <person name="Murray J.W."/>
            <person name="Chang R."/>
            <person name="Ford T."/>
            <person name="Nguyen P.Q."/>
            <person name="Woodward J."/>
            <person name="Permingeat H."/>
            <person name="Joshi N.S."/>
            <person name="Silver P.A."/>
            <person name="Usadel B."/>
            <person name="Rutherford A.W."/>
            <person name="Friesen M."/>
            <person name="Prell J."/>
        </authorList>
    </citation>
    <scope>NUCLEOTIDE SEQUENCE [LARGE SCALE GENOMIC DNA]</scope>
    <source>
        <strain evidence="4">H1</strain>
    </source>
</reference>
<dbReference type="STRING" id="1469144.LI90_1015"/>
<dbReference type="AlphaFoldDB" id="A0A132MNE1"/>
<dbReference type="EMBL" id="LAXD01000001">
    <property type="protein sequence ID" value="KWW99380.1"/>
    <property type="molecule type" value="Genomic_DNA"/>
</dbReference>
<keyword evidence="2" id="KW-0472">Membrane</keyword>
<evidence type="ECO:0000313" key="3">
    <source>
        <dbReference type="EMBL" id="KWW99380.1"/>
    </source>
</evidence>
<evidence type="ECO:0000256" key="1">
    <source>
        <dbReference type="SAM" id="MobiDB-lite"/>
    </source>
</evidence>
<organism evidence="3 4">
    <name type="scientific">Carbonactinospora thermoautotrophica</name>
    <dbReference type="NCBI Taxonomy" id="1469144"/>
    <lineage>
        <taxon>Bacteria</taxon>
        <taxon>Bacillati</taxon>
        <taxon>Actinomycetota</taxon>
        <taxon>Actinomycetes</taxon>
        <taxon>Kitasatosporales</taxon>
        <taxon>Carbonactinosporaceae</taxon>
        <taxon>Carbonactinospora</taxon>
    </lineage>
</organism>
<dbReference type="Pfam" id="PF17248">
    <property type="entry name" value="DUF5317"/>
    <property type="match status" value="1"/>
</dbReference>
<keyword evidence="2" id="KW-0812">Transmembrane</keyword>
<evidence type="ECO:0008006" key="5">
    <source>
        <dbReference type="Google" id="ProtNLM"/>
    </source>
</evidence>
<feature type="region of interest" description="Disordered" evidence="1">
    <location>
        <begin position="175"/>
        <end position="198"/>
    </location>
</feature>
<proteinExistence type="predicted"/>
<dbReference type="OrthoDB" id="37447at2"/>
<comment type="caution">
    <text evidence="3">The sequence shown here is derived from an EMBL/GenBank/DDBJ whole genome shotgun (WGS) entry which is preliminary data.</text>
</comment>
<feature type="transmembrane region" description="Helical" evidence="2">
    <location>
        <begin position="35"/>
        <end position="57"/>
    </location>
</feature>